<evidence type="ECO:0000256" key="1">
    <source>
        <dbReference type="SAM" id="MobiDB-lite"/>
    </source>
</evidence>
<name>A0AA39IBC7_9BILA</name>
<sequence>MSILPLFALFALAASLPLQNAKSKQTLTADITQEDALKLADGLNPVEFFMDGKNGPIDVKVDVDVKVAVKVKVGGGGSDGGSPPATEAPPSEFQGQQR</sequence>
<evidence type="ECO:0000313" key="4">
    <source>
        <dbReference type="Proteomes" id="UP001175271"/>
    </source>
</evidence>
<evidence type="ECO:0000313" key="3">
    <source>
        <dbReference type="EMBL" id="KAK0420073.1"/>
    </source>
</evidence>
<dbReference type="EMBL" id="JAUCMV010000002">
    <property type="protein sequence ID" value="KAK0420073.1"/>
    <property type="molecule type" value="Genomic_DNA"/>
</dbReference>
<feature type="chain" id="PRO_5041316860" evidence="2">
    <location>
        <begin position="24"/>
        <end position="98"/>
    </location>
</feature>
<feature type="region of interest" description="Disordered" evidence="1">
    <location>
        <begin position="74"/>
        <end position="98"/>
    </location>
</feature>
<evidence type="ECO:0000256" key="2">
    <source>
        <dbReference type="SAM" id="SignalP"/>
    </source>
</evidence>
<proteinExistence type="predicted"/>
<organism evidence="3 4">
    <name type="scientific">Steinernema hermaphroditum</name>
    <dbReference type="NCBI Taxonomy" id="289476"/>
    <lineage>
        <taxon>Eukaryota</taxon>
        <taxon>Metazoa</taxon>
        <taxon>Ecdysozoa</taxon>
        <taxon>Nematoda</taxon>
        <taxon>Chromadorea</taxon>
        <taxon>Rhabditida</taxon>
        <taxon>Tylenchina</taxon>
        <taxon>Panagrolaimomorpha</taxon>
        <taxon>Strongyloidoidea</taxon>
        <taxon>Steinernematidae</taxon>
        <taxon>Steinernema</taxon>
    </lineage>
</organism>
<dbReference type="Proteomes" id="UP001175271">
    <property type="component" value="Unassembled WGS sequence"/>
</dbReference>
<comment type="caution">
    <text evidence="3">The sequence shown here is derived from an EMBL/GenBank/DDBJ whole genome shotgun (WGS) entry which is preliminary data.</text>
</comment>
<feature type="signal peptide" evidence="2">
    <location>
        <begin position="1"/>
        <end position="23"/>
    </location>
</feature>
<reference evidence="3" key="1">
    <citation type="submission" date="2023-06" db="EMBL/GenBank/DDBJ databases">
        <title>Genomic analysis of the entomopathogenic nematode Steinernema hermaphroditum.</title>
        <authorList>
            <person name="Schwarz E.M."/>
            <person name="Heppert J.K."/>
            <person name="Baniya A."/>
            <person name="Schwartz H.T."/>
            <person name="Tan C.-H."/>
            <person name="Antoshechkin I."/>
            <person name="Sternberg P.W."/>
            <person name="Goodrich-Blair H."/>
            <person name="Dillman A.R."/>
        </authorList>
    </citation>
    <scope>NUCLEOTIDE SEQUENCE</scope>
    <source>
        <strain evidence="3">PS9179</strain>
        <tissue evidence="3">Whole animal</tissue>
    </source>
</reference>
<gene>
    <name evidence="3" type="ORF">QR680_014501</name>
</gene>
<keyword evidence="4" id="KW-1185">Reference proteome</keyword>
<protein>
    <submittedName>
        <fullName evidence="3">Uncharacterized protein</fullName>
    </submittedName>
</protein>
<dbReference type="AlphaFoldDB" id="A0AA39IBC7"/>
<keyword evidence="2" id="KW-0732">Signal</keyword>
<accession>A0AA39IBC7</accession>